<sequence length="591" mass="67221">MIPLLMWGKKRRKRPPAEKKRWSERLGATIDTLAADLAPAWGNKRQSCRHRRRMMEKQISLLDKMGSHWPGVTESSLRDNRYIGSQVSPDGAIEDDLEELRERCVELYRGNTVAHSAVEGRVANEVGTGITCQPRVRESESISKERAAAINDKLKEVCKRWSDHGVDKRRRLSLPAIQRLICRTYAIYGEAFLILGQASFRGSIGLTIDVISPERVETPPEFMTDPQVRMGIRYSENDDIIGYYVRYTHPHEDGVRYSTDYEFVKRFDETGHARMIHIFDPMFPEQSRGIPWMATAMNRLKDLDDFFEAELIAKQIEAAFGLIFKHGERGGDPYDYALGATSNRPTSNEMKEQDVHPGFIHHTYDDSDVVTVDPQRPGSTFVPFVSSSQRTISGALAYPYELLAKDYKGVTFSSGRLSMLDGWMSFSMRQSVIIEQGLQPVYRRVVNDAVFIGEMDGLIDIVEYLEQPHIFERHKWTGQGKGFIDPDKEVRAHVRANEGGIETKSTIYGEKGEDWEDAEEQLDAEERKKTELRMDREVWENEEREKRGLPPLKRTYTENIGGASKESTDLDAETDAETEPADAEEPAGAGA</sequence>
<evidence type="ECO:0000256" key="1">
    <source>
        <dbReference type="SAM" id="MobiDB-lite"/>
    </source>
</evidence>
<dbReference type="Proteomes" id="UP000321353">
    <property type="component" value="Chromosome"/>
</dbReference>
<keyword evidence="3" id="KW-1185">Reference proteome</keyword>
<feature type="compositionally biased region" description="Acidic residues" evidence="1">
    <location>
        <begin position="513"/>
        <end position="523"/>
    </location>
</feature>
<proteinExistence type="predicted"/>
<gene>
    <name evidence="2" type="ORF">Mal15_22060</name>
</gene>
<dbReference type="KEGG" id="smam:Mal15_22060"/>
<dbReference type="EMBL" id="CP036264">
    <property type="protein sequence ID" value="QEF98158.1"/>
    <property type="molecule type" value="Genomic_DNA"/>
</dbReference>
<dbReference type="GO" id="GO:0019068">
    <property type="term" value="P:virion assembly"/>
    <property type="evidence" value="ECO:0007669"/>
    <property type="project" value="InterPro"/>
</dbReference>
<organism evidence="2 3">
    <name type="scientific">Stieleria maiorica</name>
    <dbReference type="NCBI Taxonomy" id="2795974"/>
    <lineage>
        <taxon>Bacteria</taxon>
        <taxon>Pseudomonadati</taxon>
        <taxon>Planctomycetota</taxon>
        <taxon>Planctomycetia</taxon>
        <taxon>Pirellulales</taxon>
        <taxon>Pirellulaceae</taxon>
        <taxon>Stieleria</taxon>
    </lineage>
</organism>
<accession>A0A5B9MAJ4</accession>
<dbReference type="NCBIfam" id="TIGR01539">
    <property type="entry name" value="portal_lambda"/>
    <property type="match status" value="1"/>
</dbReference>
<feature type="region of interest" description="Disordered" evidence="1">
    <location>
        <begin position="512"/>
        <end position="531"/>
    </location>
</feature>
<evidence type="ECO:0000313" key="2">
    <source>
        <dbReference type="EMBL" id="QEF98158.1"/>
    </source>
</evidence>
<dbReference type="Pfam" id="PF05136">
    <property type="entry name" value="Phage_portal_2"/>
    <property type="match status" value="1"/>
</dbReference>
<dbReference type="InterPro" id="IPR006429">
    <property type="entry name" value="Phage_lambda_portal"/>
</dbReference>
<dbReference type="AlphaFoldDB" id="A0A5B9MAJ4"/>
<evidence type="ECO:0000313" key="3">
    <source>
        <dbReference type="Proteomes" id="UP000321353"/>
    </source>
</evidence>
<feature type="compositionally biased region" description="Acidic residues" evidence="1">
    <location>
        <begin position="569"/>
        <end position="585"/>
    </location>
</feature>
<feature type="compositionally biased region" description="Basic and acidic residues" evidence="1">
    <location>
        <begin position="537"/>
        <end position="548"/>
    </location>
</feature>
<name>A0A5B9MAJ4_9BACT</name>
<protein>
    <submittedName>
        <fullName evidence="2">Phage portal protein, lambda family</fullName>
    </submittedName>
</protein>
<dbReference type="GO" id="GO:0005198">
    <property type="term" value="F:structural molecule activity"/>
    <property type="evidence" value="ECO:0007669"/>
    <property type="project" value="InterPro"/>
</dbReference>
<feature type="region of interest" description="Disordered" evidence="1">
    <location>
        <begin position="537"/>
        <end position="591"/>
    </location>
</feature>
<dbReference type="RefSeq" id="WP_147867719.1">
    <property type="nucleotide sequence ID" value="NZ_CP036264.1"/>
</dbReference>
<reference evidence="2 3" key="1">
    <citation type="submission" date="2019-02" db="EMBL/GenBank/DDBJ databases">
        <title>Planctomycetal bacteria perform biofilm scaping via a novel small molecule.</title>
        <authorList>
            <person name="Jeske O."/>
            <person name="Boedeker C."/>
            <person name="Wiegand S."/>
            <person name="Breitling P."/>
            <person name="Kallscheuer N."/>
            <person name="Jogler M."/>
            <person name="Rohde M."/>
            <person name="Petersen J."/>
            <person name="Medema M.H."/>
            <person name="Surup F."/>
            <person name="Jogler C."/>
        </authorList>
    </citation>
    <scope>NUCLEOTIDE SEQUENCE [LARGE SCALE GENOMIC DNA]</scope>
    <source>
        <strain evidence="2 3">Mal15</strain>
    </source>
</reference>